<gene>
    <name evidence="3" type="ORF">GNLVRS02_ARAD1A01320g</name>
</gene>
<keyword evidence="2" id="KW-1133">Transmembrane helix</keyword>
<sequence length="216" mass="22535">MCLQICIGRYPMADPLPHKLCKTCLGGAFFPQIVIMVVYIEFTISILGLLNYILPSKEVSNGVKDPSDTSEDNTLSKSPSGVKSSDNLVGRADQGSVDRADGLASTRIASNGESSELLNSVEDRVENSYKLASNVNARKAALHMAKLGGSVALNGSPNLVITGETVEGQRSLGHSGGSNSSRSRSNGGGSSRSGSSEGGGGESSSREERKLHRCGC</sequence>
<reference evidence="3" key="2">
    <citation type="submission" date="2014-06" db="EMBL/GenBank/DDBJ databases">
        <title>The complete genome of Blastobotrys (Arxula) adeninivorans LS3 - a yeast of biotechnological interest.</title>
        <authorList>
            <person name="Kunze G."/>
            <person name="Gaillardin C."/>
            <person name="Czernicka M."/>
            <person name="Durrens P."/>
            <person name="Martin T."/>
            <person name="Boer E."/>
            <person name="Gabaldon T."/>
            <person name="Cruz J."/>
            <person name="Talla E."/>
            <person name="Marck C."/>
            <person name="Goffeau A."/>
            <person name="Barbe V."/>
            <person name="Baret P."/>
            <person name="Baronian K."/>
            <person name="Beier S."/>
            <person name="Bleykasten C."/>
            <person name="Bode R."/>
            <person name="Casaregola S."/>
            <person name="Despons L."/>
            <person name="Fairhead C."/>
            <person name="Giersberg M."/>
            <person name="Gierski P."/>
            <person name="Hahnel U."/>
            <person name="Hartmann A."/>
            <person name="Jankowska D."/>
            <person name="Jubin C."/>
            <person name="Jung P."/>
            <person name="Lafontaine I."/>
            <person name="Leh-Louis V."/>
            <person name="Lemaire M."/>
            <person name="Marcet-Houben M."/>
            <person name="Mascher M."/>
            <person name="Morel G."/>
            <person name="Richard G.-F."/>
            <person name="Riechen J."/>
            <person name="Sacerdot C."/>
            <person name="Sarkar A."/>
            <person name="Savel G."/>
            <person name="Schacherer J."/>
            <person name="Sherman D."/>
            <person name="Straub M.-L."/>
            <person name="Stein N."/>
            <person name="Thierry A."/>
            <person name="Trautwein-Schult A."/>
            <person name="Westhof E."/>
            <person name="Worch S."/>
            <person name="Dujon B."/>
            <person name="Souciet J.-L."/>
            <person name="Wincker P."/>
            <person name="Scholz U."/>
            <person name="Neuveglise N."/>
        </authorList>
    </citation>
    <scope>NUCLEOTIDE SEQUENCE</scope>
    <source>
        <strain evidence="3">LS3</strain>
    </source>
</reference>
<organism evidence="3">
    <name type="scientific">Blastobotrys adeninivorans</name>
    <name type="common">Yeast</name>
    <name type="synonym">Arxula adeninivorans</name>
    <dbReference type="NCBI Taxonomy" id="409370"/>
    <lineage>
        <taxon>Eukaryota</taxon>
        <taxon>Fungi</taxon>
        <taxon>Dikarya</taxon>
        <taxon>Ascomycota</taxon>
        <taxon>Saccharomycotina</taxon>
        <taxon>Dipodascomycetes</taxon>
        <taxon>Dipodascales</taxon>
        <taxon>Trichomonascaceae</taxon>
        <taxon>Blastobotrys</taxon>
    </lineage>
</organism>
<keyword evidence="2" id="KW-0812">Transmembrane</keyword>
<dbReference type="AlphaFoldDB" id="A0A060SVZ7"/>
<evidence type="ECO:0000256" key="2">
    <source>
        <dbReference type="SAM" id="Phobius"/>
    </source>
</evidence>
<feature type="transmembrane region" description="Helical" evidence="2">
    <location>
        <begin position="33"/>
        <end position="54"/>
    </location>
</feature>
<name>A0A060SVZ7_BLAAD</name>
<evidence type="ECO:0000313" key="3">
    <source>
        <dbReference type="EMBL" id="CDP33080.1"/>
    </source>
</evidence>
<dbReference type="EMBL" id="HG937691">
    <property type="protein sequence ID" value="CDP33080.1"/>
    <property type="molecule type" value="Genomic_DNA"/>
</dbReference>
<feature type="compositionally biased region" description="Polar residues" evidence="1">
    <location>
        <begin position="72"/>
        <end position="87"/>
    </location>
</feature>
<accession>A0A060SVZ7</accession>
<reference evidence="3" key="1">
    <citation type="submission" date="2014-02" db="EMBL/GenBank/DDBJ databases">
        <authorList>
            <person name="Genoscope - CEA"/>
        </authorList>
    </citation>
    <scope>NUCLEOTIDE SEQUENCE</scope>
    <source>
        <strain evidence="3">LS3</strain>
    </source>
</reference>
<proteinExistence type="predicted"/>
<evidence type="ECO:0000256" key="1">
    <source>
        <dbReference type="SAM" id="MobiDB-lite"/>
    </source>
</evidence>
<keyword evidence="2" id="KW-0472">Membrane</keyword>
<feature type="region of interest" description="Disordered" evidence="1">
    <location>
        <begin position="61"/>
        <end position="108"/>
    </location>
</feature>
<feature type="region of interest" description="Disordered" evidence="1">
    <location>
        <begin position="169"/>
        <end position="216"/>
    </location>
</feature>
<feature type="compositionally biased region" description="Gly residues" evidence="1">
    <location>
        <begin position="186"/>
        <end position="202"/>
    </location>
</feature>
<protein>
    <submittedName>
        <fullName evidence="3">ARAD1A01320p</fullName>
    </submittedName>
</protein>